<dbReference type="GO" id="GO:0005737">
    <property type="term" value="C:cytoplasm"/>
    <property type="evidence" value="ECO:0007669"/>
    <property type="project" value="TreeGrafter"/>
</dbReference>
<dbReference type="GO" id="GO:0003824">
    <property type="term" value="F:catalytic activity"/>
    <property type="evidence" value="ECO:0007669"/>
    <property type="project" value="InterPro"/>
</dbReference>
<reference evidence="2 3" key="1">
    <citation type="submission" date="2016-10" db="EMBL/GenBank/DDBJ databases">
        <authorList>
            <person name="de Groot N.N."/>
        </authorList>
    </citation>
    <scope>NUCLEOTIDE SEQUENCE [LARGE SCALE GENOMIC DNA]</scope>
    <source>
        <strain evidence="2 3">DSM 1801</strain>
    </source>
</reference>
<dbReference type="InterPro" id="IPR023213">
    <property type="entry name" value="CAT-like_dom_sf"/>
</dbReference>
<evidence type="ECO:0000313" key="2">
    <source>
        <dbReference type="EMBL" id="SES92700.1"/>
    </source>
</evidence>
<dbReference type="GO" id="GO:0031177">
    <property type="term" value="F:phosphopantetheine binding"/>
    <property type="evidence" value="ECO:0007669"/>
    <property type="project" value="TreeGrafter"/>
</dbReference>
<keyword evidence="3" id="KW-1185">Reference proteome</keyword>
<protein>
    <submittedName>
        <fullName evidence="2">Condensation domain-containing protein</fullName>
    </submittedName>
</protein>
<dbReference type="SUPFAM" id="SSF52777">
    <property type="entry name" value="CoA-dependent acyltransferases"/>
    <property type="match status" value="2"/>
</dbReference>
<evidence type="ECO:0000259" key="1">
    <source>
        <dbReference type="Pfam" id="PF00668"/>
    </source>
</evidence>
<dbReference type="AlphaFoldDB" id="A0A1I0AFV0"/>
<name>A0A1I0AFV0_9FIRM</name>
<dbReference type="Pfam" id="PF00668">
    <property type="entry name" value="Condensation"/>
    <property type="match status" value="1"/>
</dbReference>
<dbReference type="GO" id="GO:0043041">
    <property type="term" value="P:amino acid activation for nonribosomal peptide biosynthetic process"/>
    <property type="evidence" value="ECO:0007669"/>
    <property type="project" value="TreeGrafter"/>
</dbReference>
<dbReference type="RefSeq" id="WP_092477053.1">
    <property type="nucleotide sequence ID" value="NZ_FOHN01000005.1"/>
</dbReference>
<dbReference type="STRING" id="29364.SAMN04487772_105119"/>
<evidence type="ECO:0000313" key="3">
    <source>
        <dbReference type="Proteomes" id="UP000199800"/>
    </source>
</evidence>
<proteinExistence type="predicted"/>
<dbReference type="PANTHER" id="PTHR45527">
    <property type="entry name" value="NONRIBOSOMAL PEPTIDE SYNTHETASE"/>
    <property type="match status" value="1"/>
</dbReference>
<dbReference type="OrthoDB" id="9794628at2"/>
<dbReference type="PANTHER" id="PTHR45527:SF1">
    <property type="entry name" value="FATTY ACID SYNTHASE"/>
    <property type="match status" value="1"/>
</dbReference>
<organism evidence="2 3">
    <name type="scientific">[Clostridium] polysaccharolyticum</name>
    <dbReference type="NCBI Taxonomy" id="29364"/>
    <lineage>
        <taxon>Bacteria</taxon>
        <taxon>Bacillati</taxon>
        <taxon>Bacillota</taxon>
        <taxon>Clostridia</taxon>
        <taxon>Lachnospirales</taxon>
        <taxon>Lachnospiraceae</taxon>
    </lineage>
</organism>
<dbReference type="Gene3D" id="3.30.559.30">
    <property type="entry name" value="Nonribosomal peptide synthetase, condensation domain"/>
    <property type="match status" value="1"/>
</dbReference>
<dbReference type="GO" id="GO:0044550">
    <property type="term" value="P:secondary metabolite biosynthetic process"/>
    <property type="evidence" value="ECO:0007669"/>
    <property type="project" value="TreeGrafter"/>
</dbReference>
<dbReference type="GO" id="GO:0008610">
    <property type="term" value="P:lipid biosynthetic process"/>
    <property type="evidence" value="ECO:0007669"/>
    <property type="project" value="UniProtKB-ARBA"/>
</dbReference>
<dbReference type="Proteomes" id="UP000199800">
    <property type="component" value="Unassembled WGS sequence"/>
</dbReference>
<accession>A0A1I0AFV0</accession>
<dbReference type="InterPro" id="IPR001242">
    <property type="entry name" value="Condensation_dom"/>
</dbReference>
<gene>
    <name evidence="2" type="ORF">SAMN04487772_105119</name>
</gene>
<dbReference type="EMBL" id="FOHN01000005">
    <property type="protein sequence ID" value="SES92700.1"/>
    <property type="molecule type" value="Genomic_DNA"/>
</dbReference>
<sequence>METDRKKSNGIFQYPLSDLANTIMKTDMDYEKEPDGMWNLCIALKLTGMVDIEKVKSSMQSIVKENDALHSNICKVRNSYYIKILDTYHFEVQIEQADSMEAARQKCSEYAAIHIDVFHNLPIEATLFCINSAENLLFIKTHHVISDATSLLLIKKGFQTHYFNQMKDITGTHGSYKNFMEAEIEFAQSDKAKKQEIYWEEECKNYKPIVFPVDYSKKNGFSHFLSRYTLDAKELQRVAKQEKTSVFNVVLTIIQMAFAKVNHVWDSMIYYLYENRMDKEYMETIGCLTRAIPNRYQFQKDETIGSIHKKMRSCIAKGFNNRDKSMKYGYFLSDYVISYQTIKGQEQESVSSAMELSPVFVVRRFEWMFLMITETEDTISVFHVCDLRKFGPDYLECLKNASLEAADFICNNPEQSFGDYMESKKHEEEDIILI</sequence>
<dbReference type="Gene3D" id="3.30.559.10">
    <property type="entry name" value="Chloramphenicol acetyltransferase-like domain"/>
    <property type="match status" value="1"/>
</dbReference>
<feature type="domain" description="Condensation" evidence="1">
    <location>
        <begin position="37"/>
        <end position="322"/>
    </location>
</feature>